<protein>
    <submittedName>
        <fullName evidence="8">Cytochrome P450</fullName>
    </submittedName>
</protein>
<dbReference type="InterPro" id="IPR001128">
    <property type="entry name" value="Cyt_P450"/>
</dbReference>
<evidence type="ECO:0000256" key="2">
    <source>
        <dbReference type="ARBA" id="ARBA00022617"/>
    </source>
</evidence>
<evidence type="ECO:0000256" key="3">
    <source>
        <dbReference type="ARBA" id="ARBA00022723"/>
    </source>
</evidence>
<dbReference type="PANTHER" id="PTHR46696">
    <property type="entry name" value="P450, PUTATIVE (EUROFUNG)-RELATED"/>
    <property type="match status" value="1"/>
</dbReference>
<organism evidence="8 9">
    <name type="scientific">Winogradskya consettensis</name>
    <dbReference type="NCBI Taxonomy" id="113560"/>
    <lineage>
        <taxon>Bacteria</taxon>
        <taxon>Bacillati</taxon>
        <taxon>Actinomycetota</taxon>
        <taxon>Actinomycetes</taxon>
        <taxon>Micromonosporales</taxon>
        <taxon>Micromonosporaceae</taxon>
        <taxon>Winogradskya</taxon>
    </lineage>
</organism>
<evidence type="ECO:0000313" key="9">
    <source>
        <dbReference type="Proteomes" id="UP000680865"/>
    </source>
</evidence>
<dbReference type="Proteomes" id="UP000680865">
    <property type="component" value="Unassembled WGS sequence"/>
</dbReference>
<evidence type="ECO:0000313" key="8">
    <source>
        <dbReference type="EMBL" id="GIM67758.1"/>
    </source>
</evidence>
<dbReference type="PROSITE" id="PS00086">
    <property type="entry name" value="CYTOCHROME_P450"/>
    <property type="match status" value="1"/>
</dbReference>
<dbReference type="GO" id="GO:0017000">
    <property type="term" value="P:antibiotic biosynthetic process"/>
    <property type="evidence" value="ECO:0007669"/>
    <property type="project" value="UniProtKB-ARBA"/>
</dbReference>
<dbReference type="SUPFAM" id="SSF48264">
    <property type="entry name" value="Cytochrome P450"/>
    <property type="match status" value="1"/>
</dbReference>
<dbReference type="AlphaFoldDB" id="A0A919SC17"/>
<dbReference type="InterPro" id="IPR017972">
    <property type="entry name" value="Cyt_P450_CS"/>
</dbReference>
<keyword evidence="3 7" id="KW-0479">Metal-binding</keyword>
<keyword evidence="4 7" id="KW-0560">Oxidoreductase</keyword>
<comment type="similarity">
    <text evidence="1 7">Belongs to the cytochrome P450 family.</text>
</comment>
<dbReference type="Gene3D" id="1.10.630.10">
    <property type="entry name" value="Cytochrome P450"/>
    <property type="match status" value="1"/>
</dbReference>
<evidence type="ECO:0000256" key="7">
    <source>
        <dbReference type="RuleBase" id="RU000461"/>
    </source>
</evidence>
<proteinExistence type="inferred from homology"/>
<name>A0A919SC17_9ACTN</name>
<dbReference type="PRINTS" id="PR00359">
    <property type="entry name" value="BP450"/>
</dbReference>
<dbReference type="GO" id="GO:0016705">
    <property type="term" value="F:oxidoreductase activity, acting on paired donors, with incorporation or reduction of molecular oxygen"/>
    <property type="evidence" value="ECO:0007669"/>
    <property type="project" value="InterPro"/>
</dbReference>
<dbReference type="InterPro" id="IPR036396">
    <property type="entry name" value="Cyt_P450_sf"/>
</dbReference>
<keyword evidence="9" id="KW-1185">Reference proteome</keyword>
<dbReference type="FunFam" id="1.10.630.10:FF:000018">
    <property type="entry name" value="Cytochrome P450 monooxygenase"/>
    <property type="match status" value="1"/>
</dbReference>
<dbReference type="PANTHER" id="PTHR46696:SF1">
    <property type="entry name" value="CYTOCHROME P450 YJIB-RELATED"/>
    <property type="match status" value="1"/>
</dbReference>
<dbReference type="GO" id="GO:0005506">
    <property type="term" value="F:iron ion binding"/>
    <property type="evidence" value="ECO:0007669"/>
    <property type="project" value="InterPro"/>
</dbReference>
<dbReference type="Pfam" id="PF00067">
    <property type="entry name" value="p450"/>
    <property type="match status" value="1"/>
</dbReference>
<dbReference type="RefSeq" id="WP_212995775.1">
    <property type="nucleotide sequence ID" value="NZ_BAAATW010000002.1"/>
</dbReference>
<keyword evidence="2 7" id="KW-0349">Heme</keyword>
<evidence type="ECO:0000256" key="5">
    <source>
        <dbReference type="ARBA" id="ARBA00023004"/>
    </source>
</evidence>
<evidence type="ECO:0000256" key="1">
    <source>
        <dbReference type="ARBA" id="ARBA00010617"/>
    </source>
</evidence>
<dbReference type="GO" id="GO:0004497">
    <property type="term" value="F:monooxygenase activity"/>
    <property type="evidence" value="ECO:0007669"/>
    <property type="project" value="UniProtKB-KW"/>
</dbReference>
<evidence type="ECO:0000256" key="6">
    <source>
        <dbReference type="ARBA" id="ARBA00023033"/>
    </source>
</evidence>
<comment type="caution">
    <text evidence="8">The sequence shown here is derived from an EMBL/GenBank/DDBJ whole genome shotgun (WGS) entry which is preliminary data.</text>
</comment>
<dbReference type="InterPro" id="IPR002397">
    <property type="entry name" value="Cyt_P450_B"/>
</dbReference>
<keyword evidence="6 7" id="KW-0503">Monooxygenase</keyword>
<gene>
    <name evidence="8" type="ORF">Aco04nite_07690</name>
</gene>
<dbReference type="EMBL" id="BOQP01000004">
    <property type="protein sequence ID" value="GIM67758.1"/>
    <property type="molecule type" value="Genomic_DNA"/>
</dbReference>
<accession>A0A919SC17</accession>
<evidence type="ECO:0000256" key="4">
    <source>
        <dbReference type="ARBA" id="ARBA00023002"/>
    </source>
</evidence>
<dbReference type="CDD" id="cd11029">
    <property type="entry name" value="CYP107-like"/>
    <property type="match status" value="1"/>
</dbReference>
<sequence length="407" mass="45134">MSQDSDVVDLDATHFDDPRVLLAKLGTTRPIHRVTLPDGMPAWLVTGYSEGRKALADPRLVRKGSAAAPKLRPYLEGIYNDGFFPHSMVFNDRPDHTRMKQVVSQAFTPRRMETLRPQVQKITDELFDAIAGLGHADVLESLALPLPNAVICDWFDIPREDRKEFVKHCGVITGLTVSVGDSDLADASQWFDEYLTRILAERRAEPGDDMISAMLLSQRENDNLSDLELRSNIFLMLIGSVETAVNMISNGTLALLRNPESIELLRADPTLLGGAIEEILRIDAPVMTVMYHFATDHLTIGDVQIQPGEHVAVSLTAANYDAGQFPDPELFDIRRKSGPHLSFSHGVHFCLGAPLARLEGEVFFETLLRRLPDLALAVADKDLVWKPSFLVHRLSVLPVTFTATAPV</sequence>
<dbReference type="GO" id="GO:0020037">
    <property type="term" value="F:heme binding"/>
    <property type="evidence" value="ECO:0007669"/>
    <property type="project" value="InterPro"/>
</dbReference>
<reference evidence="8" key="1">
    <citation type="submission" date="2021-03" db="EMBL/GenBank/DDBJ databases">
        <title>Whole genome shotgun sequence of Actinoplanes consettensis NBRC 14913.</title>
        <authorList>
            <person name="Komaki H."/>
            <person name="Tamura T."/>
        </authorList>
    </citation>
    <scope>NUCLEOTIDE SEQUENCE</scope>
    <source>
        <strain evidence="8">NBRC 14913</strain>
    </source>
</reference>
<keyword evidence="5 7" id="KW-0408">Iron</keyword>